<comment type="caution">
    <text evidence="1">The sequence shown here is derived from an EMBL/GenBank/DDBJ whole genome shotgun (WGS) entry which is preliminary data.</text>
</comment>
<dbReference type="EMBL" id="JARKIE010000042">
    <property type="protein sequence ID" value="KAJ7694356.1"/>
    <property type="molecule type" value="Genomic_DNA"/>
</dbReference>
<proteinExistence type="predicted"/>
<sequence length="93" mass="10276">MLTGIADGSLLPNVEMLIGYTAEPATLISTLQTRQNSIHHSTIREVGLASYDWLTADEMAALAKLMSLGVFLSECNQHDRLPVRGELHWDPLE</sequence>
<organism evidence="1 2">
    <name type="scientific">Mycena rosella</name>
    <name type="common">Pink bonnet</name>
    <name type="synonym">Agaricus rosellus</name>
    <dbReference type="NCBI Taxonomy" id="1033263"/>
    <lineage>
        <taxon>Eukaryota</taxon>
        <taxon>Fungi</taxon>
        <taxon>Dikarya</taxon>
        <taxon>Basidiomycota</taxon>
        <taxon>Agaricomycotina</taxon>
        <taxon>Agaricomycetes</taxon>
        <taxon>Agaricomycetidae</taxon>
        <taxon>Agaricales</taxon>
        <taxon>Marasmiineae</taxon>
        <taxon>Mycenaceae</taxon>
        <taxon>Mycena</taxon>
    </lineage>
</organism>
<gene>
    <name evidence="1" type="ORF">B0H17DRAFT_1199227</name>
</gene>
<keyword evidence="2" id="KW-1185">Reference proteome</keyword>
<protein>
    <submittedName>
        <fullName evidence="1">Uncharacterized protein</fullName>
    </submittedName>
</protein>
<dbReference type="Proteomes" id="UP001221757">
    <property type="component" value="Unassembled WGS sequence"/>
</dbReference>
<evidence type="ECO:0000313" key="1">
    <source>
        <dbReference type="EMBL" id="KAJ7694356.1"/>
    </source>
</evidence>
<reference evidence="1" key="1">
    <citation type="submission" date="2023-03" db="EMBL/GenBank/DDBJ databases">
        <title>Massive genome expansion in bonnet fungi (Mycena s.s.) driven by repeated elements and novel gene families across ecological guilds.</title>
        <authorList>
            <consortium name="Lawrence Berkeley National Laboratory"/>
            <person name="Harder C.B."/>
            <person name="Miyauchi S."/>
            <person name="Viragh M."/>
            <person name="Kuo A."/>
            <person name="Thoen E."/>
            <person name="Andreopoulos B."/>
            <person name="Lu D."/>
            <person name="Skrede I."/>
            <person name="Drula E."/>
            <person name="Henrissat B."/>
            <person name="Morin E."/>
            <person name="Kohler A."/>
            <person name="Barry K."/>
            <person name="LaButti K."/>
            <person name="Morin E."/>
            <person name="Salamov A."/>
            <person name="Lipzen A."/>
            <person name="Mereny Z."/>
            <person name="Hegedus B."/>
            <person name="Baldrian P."/>
            <person name="Stursova M."/>
            <person name="Weitz H."/>
            <person name="Taylor A."/>
            <person name="Grigoriev I.V."/>
            <person name="Nagy L.G."/>
            <person name="Martin F."/>
            <person name="Kauserud H."/>
        </authorList>
    </citation>
    <scope>NUCLEOTIDE SEQUENCE</scope>
    <source>
        <strain evidence="1">CBHHK067</strain>
    </source>
</reference>
<accession>A0AAD7DNF1</accession>
<name>A0AAD7DNF1_MYCRO</name>
<dbReference type="AlphaFoldDB" id="A0AAD7DNF1"/>
<evidence type="ECO:0000313" key="2">
    <source>
        <dbReference type="Proteomes" id="UP001221757"/>
    </source>
</evidence>